<comment type="caution">
    <text evidence="2">The sequence shown here is derived from an EMBL/GenBank/DDBJ whole genome shotgun (WGS) entry which is preliminary data.</text>
</comment>
<protein>
    <submittedName>
        <fullName evidence="2">Uncharacterized protein</fullName>
    </submittedName>
</protein>
<accession>A0ABS8TQB3</accession>
<dbReference type="Proteomes" id="UP000823775">
    <property type="component" value="Unassembled WGS sequence"/>
</dbReference>
<evidence type="ECO:0000256" key="1">
    <source>
        <dbReference type="SAM" id="MobiDB-lite"/>
    </source>
</evidence>
<feature type="non-terminal residue" evidence="2">
    <location>
        <position position="105"/>
    </location>
</feature>
<keyword evidence="3" id="KW-1185">Reference proteome</keyword>
<dbReference type="EMBL" id="JACEIK010001875">
    <property type="protein sequence ID" value="MCD7472802.1"/>
    <property type="molecule type" value="Genomic_DNA"/>
</dbReference>
<proteinExistence type="predicted"/>
<gene>
    <name evidence="2" type="ORF">HAX54_014165</name>
</gene>
<feature type="compositionally biased region" description="Polar residues" evidence="1">
    <location>
        <begin position="14"/>
        <end position="23"/>
    </location>
</feature>
<reference evidence="2 3" key="1">
    <citation type="journal article" date="2021" name="BMC Genomics">
        <title>Datura genome reveals duplications of psychoactive alkaloid biosynthetic genes and high mutation rate following tissue culture.</title>
        <authorList>
            <person name="Rajewski A."/>
            <person name="Carter-House D."/>
            <person name="Stajich J."/>
            <person name="Litt A."/>
        </authorList>
    </citation>
    <scope>NUCLEOTIDE SEQUENCE [LARGE SCALE GENOMIC DNA]</scope>
    <source>
        <strain evidence="2">AR-01</strain>
    </source>
</reference>
<sequence>PSLPRRDDADGVSLLTSRQSASHHSPLPAAVTTTTLPVDSHQSPLPFGNSIAVARQPHLLSVDRPSPSAPPFPQLPIDRPSLPSFFFTLPVIVDSTIRLEPQVLN</sequence>
<feature type="region of interest" description="Disordered" evidence="1">
    <location>
        <begin position="1"/>
        <end position="29"/>
    </location>
</feature>
<organism evidence="2 3">
    <name type="scientific">Datura stramonium</name>
    <name type="common">Jimsonweed</name>
    <name type="synonym">Common thornapple</name>
    <dbReference type="NCBI Taxonomy" id="4076"/>
    <lineage>
        <taxon>Eukaryota</taxon>
        <taxon>Viridiplantae</taxon>
        <taxon>Streptophyta</taxon>
        <taxon>Embryophyta</taxon>
        <taxon>Tracheophyta</taxon>
        <taxon>Spermatophyta</taxon>
        <taxon>Magnoliopsida</taxon>
        <taxon>eudicotyledons</taxon>
        <taxon>Gunneridae</taxon>
        <taxon>Pentapetalae</taxon>
        <taxon>asterids</taxon>
        <taxon>lamiids</taxon>
        <taxon>Solanales</taxon>
        <taxon>Solanaceae</taxon>
        <taxon>Solanoideae</taxon>
        <taxon>Datureae</taxon>
        <taxon>Datura</taxon>
    </lineage>
</organism>
<evidence type="ECO:0000313" key="3">
    <source>
        <dbReference type="Proteomes" id="UP000823775"/>
    </source>
</evidence>
<feature type="non-terminal residue" evidence="2">
    <location>
        <position position="1"/>
    </location>
</feature>
<name>A0ABS8TQB3_DATST</name>
<evidence type="ECO:0000313" key="2">
    <source>
        <dbReference type="EMBL" id="MCD7472802.1"/>
    </source>
</evidence>